<evidence type="ECO:0008006" key="3">
    <source>
        <dbReference type="Google" id="ProtNLM"/>
    </source>
</evidence>
<dbReference type="PANTHER" id="PTHR36966">
    <property type="entry name" value="REP-ASSOCIATED TYROSINE TRANSPOSASE"/>
    <property type="match status" value="1"/>
</dbReference>
<accession>A0ABY7GCM1</accession>
<dbReference type="EMBL" id="CP113517">
    <property type="protein sequence ID" value="WAR43042.1"/>
    <property type="molecule type" value="Genomic_DNA"/>
</dbReference>
<dbReference type="NCBIfam" id="NF047646">
    <property type="entry name" value="REP_Tyr_transpos"/>
    <property type="match status" value="1"/>
</dbReference>
<evidence type="ECO:0000313" key="1">
    <source>
        <dbReference type="EMBL" id="WAR43042.1"/>
    </source>
</evidence>
<dbReference type="Proteomes" id="UP001162780">
    <property type="component" value="Chromosome"/>
</dbReference>
<dbReference type="Gene3D" id="3.30.70.1290">
    <property type="entry name" value="Transposase IS200-like"/>
    <property type="match status" value="1"/>
</dbReference>
<keyword evidence="2" id="KW-1185">Reference proteome</keyword>
<dbReference type="InterPro" id="IPR036515">
    <property type="entry name" value="Transposase_17_sf"/>
</dbReference>
<evidence type="ECO:0000313" key="2">
    <source>
        <dbReference type="Proteomes" id="UP001162780"/>
    </source>
</evidence>
<sequence length="149" mass="17955">MTLTVQRWYYLFDRFNRWQILADSLRYCQQQKGLELNGYVFMLNHLHLIVTSPDVAGFLRDFKRFTSKKLKENIETHESRVLELFIDESGKYHFWHDTNAPKKIENPAFYLQKLNYIHENPVRKGYVERPEYWRWSSANSSSALVVSFL</sequence>
<reference evidence="1" key="1">
    <citation type="submission" date="2022-11" db="EMBL/GenBank/DDBJ databases">
        <title>Methylomonas rapida sp. nov., Carotenoid-Producing Obligate Methanotrophs with High Growth Characteristics and Biotechnological Potential.</title>
        <authorList>
            <person name="Tikhonova E.N."/>
            <person name="Suleimanov R.Z."/>
            <person name="Miroshnikov K."/>
            <person name="Oshkin I.Y."/>
            <person name="Belova S.E."/>
            <person name="Danilova O.V."/>
            <person name="Ashikhmin A."/>
            <person name="Konopkin A."/>
            <person name="But S.Y."/>
            <person name="Khmelenina V.N."/>
            <person name="Kuznetsov N."/>
            <person name="Pimenov N.V."/>
            <person name="Dedysh S.N."/>
        </authorList>
    </citation>
    <scope>NUCLEOTIDE SEQUENCE</scope>
    <source>
        <strain evidence="1">MP1</strain>
    </source>
</reference>
<protein>
    <recommendedName>
        <fullName evidence="3">Transposase IS200-like domain-containing protein</fullName>
    </recommendedName>
</protein>
<name>A0ABY7GCM1_9GAMM</name>
<proteinExistence type="predicted"/>
<dbReference type="SUPFAM" id="SSF143422">
    <property type="entry name" value="Transposase IS200-like"/>
    <property type="match status" value="1"/>
</dbReference>
<gene>
    <name evidence="1" type="ORF">NM686_011585</name>
</gene>
<dbReference type="InterPro" id="IPR052715">
    <property type="entry name" value="RAYT_transposase"/>
</dbReference>
<organism evidence="1 2">
    <name type="scientific">Methylomonas rapida</name>
    <dbReference type="NCBI Taxonomy" id="2963939"/>
    <lineage>
        <taxon>Bacteria</taxon>
        <taxon>Pseudomonadati</taxon>
        <taxon>Pseudomonadota</taxon>
        <taxon>Gammaproteobacteria</taxon>
        <taxon>Methylococcales</taxon>
        <taxon>Methylococcaceae</taxon>
        <taxon>Methylomonas</taxon>
    </lineage>
</organism>
<dbReference type="PANTHER" id="PTHR36966:SF1">
    <property type="entry name" value="REP-ASSOCIATED TYROSINE TRANSPOSASE"/>
    <property type="match status" value="1"/>
</dbReference>